<reference evidence="1" key="1">
    <citation type="journal article" date="2014" name="Front. Microbiol.">
        <title>High frequency of phylogenetically diverse reductive dehalogenase-homologous genes in deep subseafloor sedimentary metagenomes.</title>
        <authorList>
            <person name="Kawai M."/>
            <person name="Futagami T."/>
            <person name="Toyoda A."/>
            <person name="Takaki Y."/>
            <person name="Nishi S."/>
            <person name="Hori S."/>
            <person name="Arai W."/>
            <person name="Tsubouchi T."/>
            <person name="Morono Y."/>
            <person name="Uchiyama I."/>
            <person name="Ito T."/>
            <person name="Fujiyama A."/>
            <person name="Inagaki F."/>
            <person name="Takami H."/>
        </authorList>
    </citation>
    <scope>NUCLEOTIDE SEQUENCE</scope>
    <source>
        <strain evidence="1">Expedition CK06-06</strain>
    </source>
</reference>
<accession>X1BVH2</accession>
<organism evidence="1">
    <name type="scientific">marine sediment metagenome</name>
    <dbReference type="NCBI Taxonomy" id="412755"/>
    <lineage>
        <taxon>unclassified sequences</taxon>
        <taxon>metagenomes</taxon>
        <taxon>ecological metagenomes</taxon>
    </lineage>
</organism>
<sequence length="157" mass="17903">SANGYYSTSLIEYVENVNFNIVDVFLLPVPPREILIISPSNGQTVEGGVVYIEFTTSNLTEVVLVDMFVNDVWIANTTSLYSEYICVPVFENGTNLIRLEFLWLDTGSAFVELSVESVDVVPLHIIDNQDYFLMTVEFPDIVMFIEQNFTFVWYSEV</sequence>
<feature type="non-terminal residue" evidence="1">
    <location>
        <position position="1"/>
    </location>
</feature>
<name>X1BVH2_9ZZZZ</name>
<dbReference type="AlphaFoldDB" id="X1BVH2"/>
<dbReference type="EMBL" id="BART01014403">
    <property type="protein sequence ID" value="GAG88183.1"/>
    <property type="molecule type" value="Genomic_DNA"/>
</dbReference>
<gene>
    <name evidence="1" type="ORF">S01H4_28763</name>
</gene>
<comment type="caution">
    <text evidence="1">The sequence shown here is derived from an EMBL/GenBank/DDBJ whole genome shotgun (WGS) entry which is preliminary data.</text>
</comment>
<dbReference type="Pfam" id="PF17957">
    <property type="entry name" value="Big_7"/>
    <property type="match status" value="1"/>
</dbReference>
<protein>
    <submittedName>
        <fullName evidence="1">Uncharacterized protein</fullName>
    </submittedName>
</protein>
<evidence type="ECO:0000313" key="1">
    <source>
        <dbReference type="EMBL" id="GAG88183.1"/>
    </source>
</evidence>
<feature type="non-terminal residue" evidence="1">
    <location>
        <position position="157"/>
    </location>
</feature>
<proteinExistence type="predicted"/>